<dbReference type="EMBL" id="JBBDGM010000006">
    <property type="protein sequence ID" value="MEJ1088401.1"/>
    <property type="molecule type" value="Genomic_DNA"/>
</dbReference>
<evidence type="ECO:0000256" key="1">
    <source>
        <dbReference type="SAM" id="Phobius"/>
    </source>
</evidence>
<evidence type="ECO:0000313" key="2">
    <source>
        <dbReference type="EMBL" id="MEJ1088401.1"/>
    </source>
</evidence>
<name>A0ABU8LAN9_9MICO</name>
<organism evidence="2 3">
    <name type="scientific">Microbacterium bandirmense</name>
    <dbReference type="NCBI Taxonomy" id="3122050"/>
    <lineage>
        <taxon>Bacteria</taxon>
        <taxon>Bacillati</taxon>
        <taxon>Actinomycetota</taxon>
        <taxon>Actinomycetes</taxon>
        <taxon>Micrococcales</taxon>
        <taxon>Microbacteriaceae</taxon>
        <taxon>Microbacterium</taxon>
    </lineage>
</organism>
<protein>
    <submittedName>
        <fullName evidence="2">Uncharacterized protein</fullName>
    </submittedName>
</protein>
<keyword evidence="1" id="KW-0472">Membrane</keyword>
<accession>A0ABU8LAN9</accession>
<proteinExistence type="predicted"/>
<evidence type="ECO:0000313" key="3">
    <source>
        <dbReference type="Proteomes" id="UP001371224"/>
    </source>
</evidence>
<feature type="transmembrane region" description="Helical" evidence="1">
    <location>
        <begin position="6"/>
        <end position="32"/>
    </location>
</feature>
<keyword evidence="1" id="KW-1133">Transmembrane helix</keyword>
<dbReference type="RefSeq" id="WP_337332067.1">
    <property type="nucleotide sequence ID" value="NZ_JBBDGM010000006.1"/>
</dbReference>
<sequence length="41" mass="4312">MLDAAFISHAILWLIGAMTLGAIVTTAGALFAMGRSGYRKD</sequence>
<gene>
    <name evidence="2" type="ORF">WDU99_08735</name>
</gene>
<reference evidence="2 3" key="1">
    <citation type="submission" date="2024-02" db="EMBL/GenBank/DDBJ databases">
        <authorList>
            <person name="Saticioglu I.B."/>
        </authorList>
    </citation>
    <scope>NUCLEOTIDE SEQUENCE [LARGE SCALE GENOMIC DNA]</scope>
    <source>
        <strain evidence="2 3">Mu-80</strain>
    </source>
</reference>
<dbReference type="Proteomes" id="UP001371224">
    <property type="component" value="Unassembled WGS sequence"/>
</dbReference>
<keyword evidence="3" id="KW-1185">Reference proteome</keyword>
<comment type="caution">
    <text evidence="2">The sequence shown here is derived from an EMBL/GenBank/DDBJ whole genome shotgun (WGS) entry which is preliminary data.</text>
</comment>
<keyword evidence="1" id="KW-0812">Transmembrane</keyword>